<evidence type="ECO:0000256" key="2">
    <source>
        <dbReference type="SAM" id="Phobius"/>
    </source>
</evidence>
<dbReference type="Pfam" id="PF16537">
    <property type="entry name" value="T2SSB"/>
    <property type="match status" value="1"/>
</dbReference>
<evidence type="ECO:0000259" key="3">
    <source>
        <dbReference type="Pfam" id="PF16537"/>
    </source>
</evidence>
<gene>
    <name evidence="4" type="ORF">ABQG75_07205</name>
</gene>
<dbReference type="InterPro" id="IPR032389">
    <property type="entry name" value="GspB_C"/>
</dbReference>
<dbReference type="EMBL" id="JBEHGX010000003">
    <property type="protein sequence ID" value="MER0125520.1"/>
    <property type="molecule type" value="Genomic_DNA"/>
</dbReference>
<evidence type="ECO:0000313" key="5">
    <source>
        <dbReference type="Proteomes" id="UP001447374"/>
    </source>
</evidence>
<comment type="caution">
    <text evidence="4">The sequence shown here is derived from an EMBL/GenBank/DDBJ whole genome shotgun (WGS) entry which is preliminary data.</text>
</comment>
<feature type="domain" description="Type II secretion system protein GspB C-terminal" evidence="3">
    <location>
        <begin position="188"/>
        <end position="246"/>
    </location>
</feature>
<proteinExistence type="predicted"/>
<accession>A0ABV1PL17</accession>
<evidence type="ECO:0000313" key="4">
    <source>
        <dbReference type="EMBL" id="MER0125520.1"/>
    </source>
</evidence>
<sequence>MSEIFTAAYESVQTNQRVRLSRRRPVKRLALALLAFGAGAIAAGVGGSYLHLYWNFRNPPPAPVVKVEQPETFISEVHYVYTTKALPTTQPQVDELKNALFARSPLHNPLNTPPESEPLFQESALMLPPEGGADAAKLREKLAMALREQSREFNSDVPPGAMDESQPRAEREPDKARDDDQTVLRQRLPYLKYQQHMYSSDGVNSRVKLNNHFYKEGDSLARNVVISKIATDKLIVNIDGKPYSLPSLKDWKP</sequence>
<dbReference type="Proteomes" id="UP001447374">
    <property type="component" value="Unassembled WGS sequence"/>
</dbReference>
<dbReference type="RefSeq" id="WP_349950985.1">
    <property type="nucleotide sequence ID" value="NZ_JBEHGX010000003.1"/>
</dbReference>
<name>A0ABV1PL17_9ENTR</name>
<reference evidence="4 5" key="1">
    <citation type="submission" date="2024-06" db="EMBL/GenBank/DDBJ databases">
        <title>Fanconibacter daqui strain Q02 whole shotgun sequencing project.</title>
        <authorList>
            <person name="Rodrigues J.W.A."/>
            <person name="Viana L.C."/>
            <person name="Vieira E.C."/>
            <person name="Souza F.O.L."/>
            <person name="Alegria O.C."/>
            <person name="Patroca S."/>
            <person name="Cruz A.C.R."/>
            <person name="Nunes A.R.C."/>
        </authorList>
    </citation>
    <scope>NUCLEOTIDE SEQUENCE [LARGE SCALE GENOMIC DNA]</scope>
    <source>
        <strain evidence="4 5">Q02</strain>
    </source>
</reference>
<keyword evidence="2" id="KW-0812">Transmembrane</keyword>
<protein>
    <submittedName>
        <fullName evidence="4">General secretion pathway protein GspB</fullName>
    </submittedName>
</protein>
<evidence type="ECO:0000256" key="1">
    <source>
        <dbReference type="SAM" id="MobiDB-lite"/>
    </source>
</evidence>
<feature type="transmembrane region" description="Helical" evidence="2">
    <location>
        <begin position="29"/>
        <end position="54"/>
    </location>
</feature>
<feature type="compositionally biased region" description="Basic and acidic residues" evidence="1">
    <location>
        <begin position="165"/>
        <end position="180"/>
    </location>
</feature>
<keyword evidence="5" id="KW-1185">Reference proteome</keyword>
<feature type="region of interest" description="Disordered" evidence="1">
    <location>
        <begin position="149"/>
        <end position="180"/>
    </location>
</feature>
<keyword evidence="2" id="KW-1133">Transmembrane helix</keyword>
<keyword evidence="2" id="KW-0472">Membrane</keyword>
<organism evidence="4 5">
    <name type="scientific">Franconibacter daqui</name>
    <dbReference type="NCBI Taxonomy" id="2047724"/>
    <lineage>
        <taxon>Bacteria</taxon>
        <taxon>Pseudomonadati</taxon>
        <taxon>Pseudomonadota</taxon>
        <taxon>Gammaproteobacteria</taxon>
        <taxon>Enterobacterales</taxon>
        <taxon>Enterobacteriaceae</taxon>
        <taxon>Franconibacter</taxon>
    </lineage>
</organism>